<accession>A0A9C6WIU5</accession>
<proteinExistence type="predicted"/>
<dbReference type="Proteomes" id="UP000515211">
    <property type="component" value="Chromosome 5"/>
</dbReference>
<evidence type="ECO:0000313" key="3">
    <source>
        <dbReference type="RefSeq" id="XP_052117302.1"/>
    </source>
</evidence>
<protein>
    <submittedName>
        <fullName evidence="3">Uncharacterized protein LOC127747448</fullName>
    </submittedName>
</protein>
<evidence type="ECO:0000313" key="2">
    <source>
        <dbReference type="Proteomes" id="UP000515211"/>
    </source>
</evidence>
<reference evidence="3" key="2">
    <citation type="submission" date="2025-08" db="UniProtKB">
        <authorList>
            <consortium name="RefSeq"/>
        </authorList>
    </citation>
    <scope>IDENTIFICATION</scope>
    <source>
        <tissue evidence="3">Whole plant</tissue>
    </source>
</reference>
<dbReference type="GeneID" id="127747448"/>
<organism evidence="2 3">
    <name type="scientific">Arachis duranensis</name>
    <name type="common">Wild peanut</name>
    <dbReference type="NCBI Taxonomy" id="130453"/>
    <lineage>
        <taxon>Eukaryota</taxon>
        <taxon>Viridiplantae</taxon>
        <taxon>Streptophyta</taxon>
        <taxon>Embryophyta</taxon>
        <taxon>Tracheophyta</taxon>
        <taxon>Spermatophyta</taxon>
        <taxon>Magnoliopsida</taxon>
        <taxon>eudicotyledons</taxon>
        <taxon>Gunneridae</taxon>
        <taxon>Pentapetalae</taxon>
        <taxon>rosids</taxon>
        <taxon>fabids</taxon>
        <taxon>Fabales</taxon>
        <taxon>Fabaceae</taxon>
        <taxon>Papilionoideae</taxon>
        <taxon>50 kb inversion clade</taxon>
        <taxon>dalbergioids sensu lato</taxon>
        <taxon>Dalbergieae</taxon>
        <taxon>Pterocarpus clade</taxon>
        <taxon>Arachis</taxon>
    </lineage>
</organism>
<feature type="compositionally biased region" description="Basic and acidic residues" evidence="1">
    <location>
        <begin position="62"/>
        <end position="95"/>
    </location>
</feature>
<keyword evidence="2" id="KW-1185">Reference proteome</keyword>
<gene>
    <name evidence="3" type="primary">LOC127747448</name>
</gene>
<dbReference type="KEGG" id="adu:127747448"/>
<feature type="region of interest" description="Disordered" evidence="1">
    <location>
        <begin position="54"/>
        <end position="95"/>
    </location>
</feature>
<name>A0A9C6WIU5_ARADU</name>
<evidence type="ECO:0000256" key="1">
    <source>
        <dbReference type="SAM" id="MobiDB-lite"/>
    </source>
</evidence>
<reference evidence="2" key="1">
    <citation type="journal article" date="2016" name="Nat. Genet.">
        <title>The genome sequences of Arachis duranensis and Arachis ipaensis, the diploid ancestors of cultivated peanut.</title>
        <authorList>
            <person name="Bertioli D.J."/>
            <person name="Cannon S.B."/>
            <person name="Froenicke L."/>
            <person name="Huang G."/>
            <person name="Farmer A.D."/>
            <person name="Cannon E.K."/>
            <person name="Liu X."/>
            <person name="Gao D."/>
            <person name="Clevenger J."/>
            <person name="Dash S."/>
            <person name="Ren L."/>
            <person name="Moretzsohn M.C."/>
            <person name="Shirasawa K."/>
            <person name="Huang W."/>
            <person name="Vidigal B."/>
            <person name="Abernathy B."/>
            <person name="Chu Y."/>
            <person name="Niederhuth C.E."/>
            <person name="Umale P."/>
            <person name="Araujo A.C."/>
            <person name="Kozik A."/>
            <person name="Kim K.D."/>
            <person name="Burow M.D."/>
            <person name="Varshney R.K."/>
            <person name="Wang X."/>
            <person name="Zhang X."/>
            <person name="Barkley N."/>
            <person name="Guimaraes P.M."/>
            <person name="Isobe S."/>
            <person name="Guo B."/>
            <person name="Liao B."/>
            <person name="Stalker H.T."/>
            <person name="Schmitz R.J."/>
            <person name="Scheffler B.E."/>
            <person name="Leal-Bertioli S.C."/>
            <person name="Xun X."/>
            <person name="Jackson S.A."/>
            <person name="Michelmore R."/>
            <person name="Ozias-Akins P."/>
        </authorList>
    </citation>
    <scope>NUCLEOTIDE SEQUENCE [LARGE SCALE GENOMIC DNA]</scope>
    <source>
        <strain evidence="2">cv. V14167</strain>
    </source>
</reference>
<dbReference type="AlphaFoldDB" id="A0A9C6WIU5"/>
<sequence length="183" mass="20330">MLPGLSTPASTWAEVSFRIAIALTAVSSVTRKRTAKILKPSKLLYDVGLGTTGAKPLTMEGGMEKDEENRKRDEARGNQAKERESCDKHSSEDNSKTRWIQIISEMEVTFRKLKIQEAGDLGGDKKETKENANPLLQVKPPGDSNHNIINHIGAITLRIFFPTHFIKKPNLSRESPSSMKTKS</sequence>
<dbReference type="RefSeq" id="XP_052117302.1">
    <property type="nucleotide sequence ID" value="XM_052261342.1"/>
</dbReference>